<reference evidence="2" key="1">
    <citation type="submission" date="2018-11" db="EMBL/GenBank/DDBJ databases">
        <authorList>
            <consortium name="Pathogen Informatics"/>
        </authorList>
    </citation>
    <scope>NUCLEOTIDE SEQUENCE</scope>
</reference>
<sequence length="135" mass="14252">MSSQGGTGVGQSNRMPALPSTPATASSPAGQLAADSFSTSTGFGVSSAGGALASSGANASAEARQRVALITAQAGLARRSAEAAWARRFRLLQLRLVVVGLEQELDDIVSWFLNVCLRQHNLVTIFYFYFINSHY</sequence>
<evidence type="ECO:0000313" key="3">
    <source>
        <dbReference type="Proteomes" id="UP000784294"/>
    </source>
</evidence>
<proteinExistence type="predicted"/>
<comment type="caution">
    <text evidence="2">The sequence shown here is derived from an EMBL/GenBank/DDBJ whole genome shotgun (WGS) entry which is preliminary data.</text>
</comment>
<gene>
    <name evidence="2" type="ORF">PXEA_LOCUS34041</name>
</gene>
<dbReference type="AlphaFoldDB" id="A0A448XN09"/>
<organism evidence="2 3">
    <name type="scientific">Protopolystoma xenopodis</name>
    <dbReference type="NCBI Taxonomy" id="117903"/>
    <lineage>
        <taxon>Eukaryota</taxon>
        <taxon>Metazoa</taxon>
        <taxon>Spiralia</taxon>
        <taxon>Lophotrochozoa</taxon>
        <taxon>Platyhelminthes</taxon>
        <taxon>Monogenea</taxon>
        <taxon>Polyopisthocotylea</taxon>
        <taxon>Polystomatidea</taxon>
        <taxon>Polystomatidae</taxon>
        <taxon>Protopolystoma</taxon>
    </lineage>
</organism>
<feature type="region of interest" description="Disordered" evidence="1">
    <location>
        <begin position="1"/>
        <end position="32"/>
    </location>
</feature>
<evidence type="ECO:0000313" key="2">
    <source>
        <dbReference type="EMBL" id="VEL40601.1"/>
    </source>
</evidence>
<protein>
    <submittedName>
        <fullName evidence="2">Uncharacterized protein</fullName>
    </submittedName>
</protein>
<evidence type="ECO:0000256" key="1">
    <source>
        <dbReference type="SAM" id="MobiDB-lite"/>
    </source>
</evidence>
<name>A0A448XN09_9PLAT</name>
<keyword evidence="3" id="KW-1185">Reference proteome</keyword>
<accession>A0A448XN09</accession>
<dbReference type="EMBL" id="CAAALY010265577">
    <property type="protein sequence ID" value="VEL40601.1"/>
    <property type="molecule type" value="Genomic_DNA"/>
</dbReference>
<dbReference type="Proteomes" id="UP000784294">
    <property type="component" value="Unassembled WGS sequence"/>
</dbReference>